<dbReference type="VEuPathDB" id="FungiDB:PAAG_06927"/>
<name>C1H8D1_PARBA</name>
<evidence type="ECO:0000256" key="1">
    <source>
        <dbReference type="SAM" id="MobiDB-lite"/>
    </source>
</evidence>
<dbReference type="EMBL" id="KN294012">
    <property type="protein sequence ID" value="EEH36509.2"/>
    <property type="molecule type" value="Genomic_DNA"/>
</dbReference>
<sequence length="457" mass="51775">MQRSSMLRPSAPMGTPLLSGPDGNPGDTVQASNAKVHLRHFGSVGILSSNKKQLLDSAKILLSRWKIHHRQPPLDTPPPSVSRHCLNPDPRSGRWTPPMFIFLTPKFYEDIPRRQGTVYVLDHRGAACLTNRIDGNVFKMPEIIFDPTLVLSPHICLLSMLFRIGGFKLIWTTGQVLDSAENLYSAKVLDGKGQQQLLLKDELLDKSRMRAGEITGFEQVGPPPLPQTIFDMLDLRLSTTVVKEVTDDLQNMLTLMRMALSRKQAYKHKESRSLKYRPVVFDGQDTVKKRKPRLGSLITKHLPSPTLRCWRNLELFRHRTAETKAEYNRAIRELCNEKQRQRNRRINENFERYKNEQPESTLKQNTSGVSTQSTRELHSVVEKGDPRHPIPARPIQSRSRPVSDDGDYSSPQPSRSGARQRTTPRSFCVKQQSLCGLSLLTNDPRSTFSASGIPIAH</sequence>
<dbReference type="KEGG" id="pbl:PAAG_06927"/>
<dbReference type="eggNOG" id="ENOG502QW3K">
    <property type="taxonomic scope" value="Eukaryota"/>
</dbReference>
<keyword evidence="3" id="KW-1185">Reference proteome</keyword>
<proteinExistence type="predicted"/>
<evidence type="ECO:0000313" key="2">
    <source>
        <dbReference type="EMBL" id="EEH36509.2"/>
    </source>
</evidence>
<feature type="compositionally biased region" description="Polar residues" evidence="1">
    <location>
        <begin position="358"/>
        <end position="374"/>
    </location>
</feature>
<dbReference type="STRING" id="502779.C1H8D1"/>
<dbReference type="Pfam" id="PF11917">
    <property type="entry name" value="DUF3435"/>
    <property type="match status" value="1"/>
</dbReference>
<feature type="compositionally biased region" description="Basic and acidic residues" evidence="1">
    <location>
        <begin position="345"/>
        <end position="357"/>
    </location>
</feature>
<gene>
    <name evidence="2" type="ORF">PAAG_06927</name>
</gene>
<dbReference type="AlphaFoldDB" id="C1H8D1"/>
<feature type="compositionally biased region" description="Basic and acidic residues" evidence="1">
    <location>
        <begin position="375"/>
        <end position="388"/>
    </location>
</feature>
<accession>C1H8D1</accession>
<dbReference type="InterPro" id="IPR021842">
    <property type="entry name" value="DUF3435"/>
</dbReference>
<feature type="region of interest" description="Disordered" evidence="1">
    <location>
        <begin position="1"/>
        <end position="30"/>
    </location>
</feature>
<reference evidence="2 3" key="1">
    <citation type="journal article" date="2011" name="PLoS Genet.">
        <title>Comparative genomic analysis of human fungal pathogens causing paracoccidioidomycosis.</title>
        <authorList>
            <person name="Desjardins C.A."/>
            <person name="Champion M.D."/>
            <person name="Holder J.W."/>
            <person name="Muszewska A."/>
            <person name="Goldberg J."/>
            <person name="Bailao A.M."/>
            <person name="Brigido M.M."/>
            <person name="Ferreira M.E."/>
            <person name="Garcia A.M."/>
            <person name="Grynberg M."/>
            <person name="Gujja S."/>
            <person name="Heiman D.I."/>
            <person name="Henn M.R."/>
            <person name="Kodira C.D."/>
            <person name="Leon-Narvaez H."/>
            <person name="Longo L.V."/>
            <person name="Ma L.J."/>
            <person name="Malavazi I."/>
            <person name="Matsuo A.L."/>
            <person name="Morais F.V."/>
            <person name="Pereira M."/>
            <person name="Rodriguez-Brito S."/>
            <person name="Sakthikumar S."/>
            <person name="Salem-Izacc S.M."/>
            <person name="Sykes S.M."/>
            <person name="Teixeira M.M."/>
            <person name="Vallejo M.C."/>
            <person name="Walter M.E."/>
            <person name="Yandava C."/>
            <person name="Young S."/>
            <person name="Zeng Q."/>
            <person name="Zucker J."/>
            <person name="Felipe M.S."/>
            <person name="Goldman G.H."/>
            <person name="Haas B.J."/>
            <person name="McEwen J.G."/>
            <person name="Nino-Vega G."/>
            <person name="Puccia R."/>
            <person name="San-Blas G."/>
            <person name="Soares C.M."/>
            <person name="Birren B.W."/>
            <person name="Cuomo C.A."/>
        </authorList>
    </citation>
    <scope>NUCLEOTIDE SEQUENCE [LARGE SCALE GENOMIC DNA]</scope>
    <source>
        <strain evidence="3">ATCC MYA-826 / Pb01</strain>
    </source>
</reference>
<evidence type="ECO:0000313" key="3">
    <source>
        <dbReference type="Proteomes" id="UP000002059"/>
    </source>
</evidence>
<dbReference type="OMA" id="ECANQVC"/>
<dbReference type="Proteomes" id="UP000002059">
    <property type="component" value="Partially assembled WGS sequence"/>
</dbReference>
<dbReference type="GeneID" id="9094316"/>
<organism evidence="2 3">
    <name type="scientific">Paracoccidioides lutzii (strain ATCC MYA-826 / Pb01)</name>
    <name type="common">Paracoccidioides brasiliensis</name>
    <dbReference type="NCBI Taxonomy" id="502779"/>
    <lineage>
        <taxon>Eukaryota</taxon>
        <taxon>Fungi</taxon>
        <taxon>Dikarya</taxon>
        <taxon>Ascomycota</taxon>
        <taxon>Pezizomycotina</taxon>
        <taxon>Eurotiomycetes</taxon>
        <taxon>Eurotiomycetidae</taxon>
        <taxon>Onygenales</taxon>
        <taxon>Ajellomycetaceae</taxon>
        <taxon>Paracoccidioides</taxon>
    </lineage>
</organism>
<dbReference type="HOGENOM" id="CLU_574913_0_0_1"/>
<dbReference type="OrthoDB" id="3544487at2759"/>
<feature type="compositionally biased region" description="Polar residues" evidence="1">
    <location>
        <begin position="409"/>
        <end position="426"/>
    </location>
</feature>
<dbReference type="RefSeq" id="XP_015700496.1">
    <property type="nucleotide sequence ID" value="XM_015846061.1"/>
</dbReference>
<feature type="region of interest" description="Disordered" evidence="1">
    <location>
        <begin position="345"/>
        <end position="426"/>
    </location>
</feature>
<protein>
    <submittedName>
        <fullName evidence="2">Uncharacterized protein</fullName>
    </submittedName>
</protein>